<protein>
    <submittedName>
        <fullName evidence="2">Uncharacterized protein</fullName>
    </submittedName>
</protein>
<dbReference type="EMBL" id="CP137307">
    <property type="protein sequence ID" value="WQF79568.1"/>
    <property type="molecule type" value="Genomic_DNA"/>
</dbReference>
<accession>A0AAX4I9B1</accession>
<evidence type="ECO:0000313" key="2">
    <source>
        <dbReference type="EMBL" id="WQF79568.1"/>
    </source>
</evidence>
<keyword evidence="3" id="KW-1185">Reference proteome</keyword>
<dbReference type="RefSeq" id="XP_062776792.1">
    <property type="nucleotide sequence ID" value="XM_062920741.1"/>
</dbReference>
<dbReference type="GeneID" id="87941085"/>
<feature type="compositionally biased region" description="Basic and acidic residues" evidence="1">
    <location>
        <begin position="1"/>
        <end position="13"/>
    </location>
</feature>
<evidence type="ECO:0000313" key="3">
    <source>
        <dbReference type="Proteomes" id="UP001322277"/>
    </source>
</evidence>
<proteinExistence type="predicted"/>
<organism evidence="2 3">
    <name type="scientific">Colletotrichum destructivum</name>
    <dbReference type="NCBI Taxonomy" id="34406"/>
    <lineage>
        <taxon>Eukaryota</taxon>
        <taxon>Fungi</taxon>
        <taxon>Dikarya</taxon>
        <taxon>Ascomycota</taxon>
        <taxon>Pezizomycotina</taxon>
        <taxon>Sordariomycetes</taxon>
        <taxon>Hypocreomycetidae</taxon>
        <taxon>Glomerellales</taxon>
        <taxon>Glomerellaceae</taxon>
        <taxon>Colletotrichum</taxon>
        <taxon>Colletotrichum destructivum species complex</taxon>
    </lineage>
</organism>
<dbReference type="AlphaFoldDB" id="A0AAX4I9B1"/>
<sequence>MSFPKHDGGEQHQRAAASMSVTRKPRTDQSMCFRLIHLEFYDSVLADQGESDALGDVEGPAARGLPGVGLGRLTTPGGAMDVKYLLPLVMDVVPHNIDINCICRFSKLSSANDAHDVGAGCMVMLPLPASRWCQHEEKHGSVSKIDYNSPAGPQIDGPRLSSPSKRTQHFSVQTIGWQGWFSMPACQQRPHDPLLYNVKCRCDASL</sequence>
<reference evidence="3" key="1">
    <citation type="journal article" date="2023" name="bioRxiv">
        <title>Complete genome of the Medicago anthracnose fungus, Colletotrichum destructivum, reveals a mini-chromosome-like region within a core chromosome.</title>
        <authorList>
            <person name="Lapalu N."/>
            <person name="Simon A."/>
            <person name="Lu A."/>
            <person name="Plaumann P.-L."/>
            <person name="Amselem J."/>
            <person name="Pigne S."/>
            <person name="Auger A."/>
            <person name="Koch C."/>
            <person name="Dallery J.-F."/>
            <person name="O'Connell R.J."/>
        </authorList>
    </citation>
    <scope>NUCLEOTIDE SEQUENCE [LARGE SCALE GENOMIC DNA]</scope>
    <source>
        <strain evidence="3">CBS 520.97</strain>
    </source>
</reference>
<feature type="region of interest" description="Disordered" evidence="1">
    <location>
        <begin position="143"/>
        <end position="165"/>
    </location>
</feature>
<gene>
    <name evidence="2" type="ORF">CDEST_04582</name>
</gene>
<name>A0AAX4I9B1_9PEZI</name>
<dbReference type="KEGG" id="cdet:87941085"/>
<dbReference type="Proteomes" id="UP001322277">
    <property type="component" value="Chromosome 3"/>
</dbReference>
<evidence type="ECO:0000256" key="1">
    <source>
        <dbReference type="SAM" id="MobiDB-lite"/>
    </source>
</evidence>
<feature type="region of interest" description="Disordered" evidence="1">
    <location>
        <begin position="1"/>
        <end position="23"/>
    </location>
</feature>